<keyword evidence="6" id="KW-1133">Transmembrane helix</keyword>
<dbReference type="NCBIfam" id="TIGR01167">
    <property type="entry name" value="LPXTG_anchor"/>
    <property type="match status" value="1"/>
</dbReference>
<feature type="transmembrane region" description="Helical" evidence="6">
    <location>
        <begin position="106"/>
        <end position="125"/>
    </location>
</feature>
<keyword evidence="2" id="KW-0964">Secreted</keyword>
<sequence>MMTARSKGSLLLTLGMLLTIAIVSLTASSESFAEEAGQTNIGVTFYGGKAPLETEDITKSTEQPITNKDKKAAQHQEEVTKKNTAETNPADAQMSLPRTGERNSRWLYSLGIVCLLIVIITLYYLNKKRKKEK</sequence>
<gene>
    <name evidence="9" type="ORF">EY666_12875</name>
</gene>
<keyword evidence="1" id="KW-0134">Cell wall</keyword>
<dbReference type="Proteomes" id="UP000305511">
    <property type="component" value="Unassembled WGS sequence"/>
</dbReference>
<dbReference type="EMBL" id="SIYF01000339">
    <property type="protein sequence ID" value="TKK77287.1"/>
    <property type="molecule type" value="Genomic_DNA"/>
</dbReference>
<dbReference type="PROSITE" id="PS50847">
    <property type="entry name" value="GRAM_POS_ANCHORING"/>
    <property type="match status" value="1"/>
</dbReference>
<dbReference type="Pfam" id="PF00746">
    <property type="entry name" value="Gram_pos_anchor"/>
    <property type="match status" value="1"/>
</dbReference>
<evidence type="ECO:0000313" key="10">
    <source>
        <dbReference type="Proteomes" id="UP000305511"/>
    </source>
</evidence>
<dbReference type="AlphaFoldDB" id="A0A4U5DUD1"/>
<feature type="signal peptide" evidence="7">
    <location>
        <begin position="1"/>
        <end position="33"/>
    </location>
</feature>
<keyword evidence="3 7" id="KW-0732">Signal</keyword>
<evidence type="ECO:0000313" key="9">
    <source>
        <dbReference type="EMBL" id="TKK77287.1"/>
    </source>
</evidence>
<evidence type="ECO:0000256" key="6">
    <source>
        <dbReference type="SAM" id="Phobius"/>
    </source>
</evidence>
<reference evidence="9 10" key="1">
    <citation type="submission" date="2019-02" db="EMBL/GenBank/DDBJ databases">
        <title>Bacteria dissemination in different level of health care in South Africa: the effectiveness of infections prevention and control.</title>
        <authorList>
            <person name="Shobo C."/>
            <person name="Amoako D.G."/>
            <person name="Allam M."/>
            <person name="Ismail A."/>
            <person name="Bester L.A."/>
            <person name="Essack S.Y."/>
        </authorList>
    </citation>
    <scope>NUCLEOTIDE SEQUENCE [LARGE SCALE GENOMIC DNA]</scope>
    <source>
        <strain evidence="9 10">2SIL2</strain>
    </source>
</reference>
<protein>
    <submittedName>
        <fullName evidence="9">LPXTG cell wall anchor domain-containing protein</fullName>
    </submittedName>
</protein>
<dbReference type="InterPro" id="IPR019931">
    <property type="entry name" value="LPXTG_anchor"/>
</dbReference>
<evidence type="ECO:0000256" key="5">
    <source>
        <dbReference type="SAM" id="MobiDB-lite"/>
    </source>
</evidence>
<feature type="domain" description="Gram-positive cocci surface proteins LPxTG" evidence="8">
    <location>
        <begin position="96"/>
        <end position="133"/>
    </location>
</feature>
<evidence type="ECO:0000256" key="3">
    <source>
        <dbReference type="ARBA" id="ARBA00022729"/>
    </source>
</evidence>
<evidence type="ECO:0000256" key="1">
    <source>
        <dbReference type="ARBA" id="ARBA00022512"/>
    </source>
</evidence>
<feature type="region of interest" description="Disordered" evidence="5">
    <location>
        <begin position="56"/>
        <end position="98"/>
    </location>
</feature>
<accession>A0A4U5DUD1</accession>
<evidence type="ECO:0000256" key="4">
    <source>
        <dbReference type="ARBA" id="ARBA00023088"/>
    </source>
</evidence>
<feature type="compositionally biased region" description="Basic and acidic residues" evidence="5">
    <location>
        <begin position="67"/>
        <end position="84"/>
    </location>
</feature>
<keyword evidence="4" id="KW-0572">Peptidoglycan-anchor</keyword>
<evidence type="ECO:0000259" key="8">
    <source>
        <dbReference type="PROSITE" id="PS50847"/>
    </source>
</evidence>
<organism evidence="9 10">
    <name type="scientific">Enterococcus faecalis</name>
    <name type="common">Streptococcus faecalis</name>
    <dbReference type="NCBI Taxonomy" id="1351"/>
    <lineage>
        <taxon>Bacteria</taxon>
        <taxon>Bacillati</taxon>
        <taxon>Bacillota</taxon>
        <taxon>Bacilli</taxon>
        <taxon>Lactobacillales</taxon>
        <taxon>Enterococcaceae</taxon>
        <taxon>Enterococcus</taxon>
    </lineage>
</organism>
<comment type="caution">
    <text evidence="9">The sequence shown here is derived from an EMBL/GenBank/DDBJ whole genome shotgun (WGS) entry which is preliminary data.</text>
</comment>
<proteinExistence type="predicted"/>
<feature type="chain" id="PRO_5030104211" evidence="7">
    <location>
        <begin position="34"/>
        <end position="133"/>
    </location>
</feature>
<keyword evidence="6" id="KW-0472">Membrane</keyword>
<dbReference type="RefSeq" id="WP_002367336.1">
    <property type="nucleotide sequence ID" value="NZ_AP017623.1"/>
</dbReference>
<name>A0A4U5DUD1_ENTFL</name>
<keyword evidence="6" id="KW-0812">Transmembrane</keyword>
<evidence type="ECO:0000256" key="2">
    <source>
        <dbReference type="ARBA" id="ARBA00022525"/>
    </source>
</evidence>
<evidence type="ECO:0000256" key="7">
    <source>
        <dbReference type="SAM" id="SignalP"/>
    </source>
</evidence>